<organism evidence="2 3">
    <name type="scientific">Zasmidium cellare ATCC 36951</name>
    <dbReference type="NCBI Taxonomy" id="1080233"/>
    <lineage>
        <taxon>Eukaryota</taxon>
        <taxon>Fungi</taxon>
        <taxon>Dikarya</taxon>
        <taxon>Ascomycota</taxon>
        <taxon>Pezizomycotina</taxon>
        <taxon>Dothideomycetes</taxon>
        <taxon>Dothideomycetidae</taxon>
        <taxon>Mycosphaerellales</taxon>
        <taxon>Mycosphaerellaceae</taxon>
        <taxon>Zasmidium</taxon>
    </lineage>
</organism>
<feature type="region of interest" description="Disordered" evidence="1">
    <location>
        <begin position="64"/>
        <end position="183"/>
    </location>
</feature>
<dbReference type="EMBL" id="ML993626">
    <property type="protein sequence ID" value="KAF2160477.1"/>
    <property type="molecule type" value="Genomic_DNA"/>
</dbReference>
<accession>A0A6A6C098</accession>
<keyword evidence="3" id="KW-1185">Reference proteome</keyword>
<feature type="compositionally biased region" description="Basic and acidic residues" evidence="1">
    <location>
        <begin position="143"/>
        <end position="177"/>
    </location>
</feature>
<protein>
    <recommendedName>
        <fullName evidence="4">Myb-like domain-containing protein</fullName>
    </recommendedName>
</protein>
<dbReference type="OrthoDB" id="5403747at2759"/>
<proteinExistence type="predicted"/>
<sequence length="183" mass="19539">MSSPIKKTPAKGEPAFSARELELLGKALQANKNDVAIDYPKFAELGGFKNANSAKASWHKLKEKFERARGPVVADGAADPKTSDEDEKAADVPRTPASGKKRKAAAVKGEEGEDTPNKSAKKGRKPAAKGKKTIAAAADEEVESKAEVKKESDDSNEEGEKSDDKEKGEEKAEAVKDESEEEA</sequence>
<dbReference type="GeneID" id="54562577"/>
<evidence type="ECO:0008006" key="4">
    <source>
        <dbReference type="Google" id="ProtNLM"/>
    </source>
</evidence>
<dbReference type="RefSeq" id="XP_033661366.1">
    <property type="nucleotide sequence ID" value="XM_033809305.1"/>
</dbReference>
<evidence type="ECO:0000256" key="1">
    <source>
        <dbReference type="SAM" id="MobiDB-lite"/>
    </source>
</evidence>
<evidence type="ECO:0000313" key="3">
    <source>
        <dbReference type="Proteomes" id="UP000799537"/>
    </source>
</evidence>
<name>A0A6A6C098_ZASCE</name>
<evidence type="ECO:0000313" key="2">
    <source>
        <dbReference type="EMBL" id="KAF2160477.1"/>
    </source>
</evidence>
<feature type="compositionally biased region" description="Basic residues" evidence="1">
    <location>
        <begin position="119"/>
        <end position="132"/>
    </location>
</feature>
<dbReference type="AlphaFoldDB" id="A0A6A6C098"/>
<reference evidence="2" key="1">
    <citation type="journal article" date="2020" name="Stud. Mycol.">
        <title>101 Dothideomycetes genomes: a test case for predicting lifestyles and emergence of pathogens.</title>
        <authorList>
            <person name="Haridas S."/>
            <person name="Albert R."/>
            <person name="Binder M."/>
            <person name="Bloem J."/>
            <person name="Labutti K."/>
            <person name="Salamov A."/>
            <person name="Andreopoulos B."/>
            <person name="Baker S."/>
            <person name="Barry K."/>
            <person name="Bills G."/>
            <person name="Bluhm B."/>
            <person name="Cannon C."/>
            <person name="Castanera R."/>
            <person name="Culley D."/>
            <person name="Daum C."/>
            <person name="Ezra D."/>
            <person name="Gonzalez J."/>
            <person name="Henrissat B."/>
            <person name="Kuo A."/>
            <person name="Liang C."/>
            <person name="Lipzen A."/>
            <person name="Lutzoni F."/>
            <person name="Magnuson J."/>
            <person name="Mondo S."/>
            <person name="Nolan M."/>
            <person name="Ohm R."/>
            <person name="Pangilinan J."/>
            <person name="Park H.-J."/>
            <person name="Ramirez L."/>
            <person name="Alfaro M."/>
            <person name="Sun H."/>
            <person name="Tritt A."/>
            <person name="Yoshinaga Y."/>
            <person name="Zwiers L.-H."/>
            <person name="Turgeon B."/>
            <person name="Goodwin S."/>
            <person name="Spatafora J."/>
            <person name="Crous P."/>
            <person name="Grigoriev I."/>
        </authorList>
    </citation>
    <scope>NUCLEOTIDE SEQUENCE</scope>
    <source>
        <strain evidence="2">ATCC 36951</strain>
    </source>
</reference>
<gene>
    <name evidence="2" type="ORF">M409DRAFT_29098</name>
</gene>
<dbReference type="Proteomes" id="UP000799537">
    <property type="component" value="Unassembled WGS sequence"/>
</dbReference>